<dbReference type="InterPro" id="IPR015947">
    <property type="entry name" value="PUA-like_sf"/>
</dbReference>
<comment type="caution">
    <text evidence="2">The sequence shown here is derived from an EMBL/GenBank/DDBJ whole genome shotgun (WGS) entry which is preliminary data.</text>
</comment>
<feature type="domain" description="ASCH" evidence="1">
    <location>
        <begin position="11"/>
        <end position="113"/>
    </location>
</feature>
<dbReference type="Proteomes" id="UP000075391">
    <property type="component" value="Unassembled WGS sequence"/>
</dbReference>
<proteinExistence type="predicted"/>
<dbReference type="SUPFAM" id="SSF88697">
    <property type="entry name" value="PUA domain-like"/>
    <property type="match status" value="1"/>
</dbReference>
<protein>
    <recommendedName>
        <fullName evidence="1">ASCH domain-containing protein</fullName>
    </recommendedName>
</protein>
<sequence>MKPRVIQGINIQWPWSELLVSGKKTVETRSYPLPARLIDTELAIIETPGPNGKRAAGITKARIIGTITFTRSYKYKTKTHWRSEYEKHLVSPDDSLFGYRQEKEKYGWVVGMVEKLDNPAPAPSKRGIIFAKACKVGGRQI</sequence>
<name>A0A150WTA0_BDEBC</name>
<evidence type="ECO:0000313" key="3">
    <source>
        <dbReference type="Proteomes" id="UP000075391"/>
    </source>
</evidence>
<organism evidence="2 3">
    <name type="scientific">Bdellovibrio bacteriovorus</name>
    <dbReference type="NCBI Taxonomy" id="959"/>
    <lineage>
        <taxon>Bacteria</taxon>
        <taxon>Pseudomonadati</taxon>
        <taxon>Bdellovibrionota</taxon>
        <taxon>Bdellovibrionia</taxon>
        <taxon>Bdellovibrionales</taxon>
        <taxon>Pseudobdellovibrionaceae</taxon>
        <taxon>Bdellovibrio</taxon>
    </lineage>
</organism>
<dbReference type="Gene3D" id="2.30.130.30">
    <property type="entry name" value="Hypothetical protein"/>
    <property type="match status" value="1"/>
</dbReference>
<gene>
    <name evidence="2" type="ORF">AZI85_17225</name>
</gene>
<evidence type="ECO:0000259" key="1">
    <source>
        <dbReference type="Pfam" id="PF04266"/>
    </source>
</evidence>
<accession>A0A150WTA0</accession>
<dbReference type="AlphaFoldDB" id="A0A150WTA0"/>
<reference evidence="2 3" key="1">
    <citation type="submission" date="2016-03" db="EMBL/GenBank/DDBJ databases">
        <authorList>
            <person name="Ploux O."/>
        </authorList>
    </citation>
    <scope>NUCLEOTIDE SEQUENCE [LARGE SCALE GENOMIC DNA]</scope>
    <source>
        <strain evidence="2 3">BER2</strain>
    </source>
</reference>
<dbReference type="InterPro" id="IPR007374">
    <property type="entry name" value="ASCH_domain"/>
</dbReference>
<dbReference type="RefSeq" id="WP_063243331.1">
    <property type="nucleotide sequence ID" value="NZ_LUKF01000008.1"/>
</dbReference>
<evidence type="ECO:0000313" key="2">
    <source>
        <dbReference type="EMBL" id="KYG67621.1"/>
    </source>
</evidence>
<dbReference type="EMBL" id="LUKF01000008">
    <property type="protein sequence ID" value="KYG67621.1"/>
    <property type="molecule type" value="Genomic_DNA"/>
</dbReference>
<dbReference type="Pfam" id="PF04266">
    <property type="entry name" value="ASCH"/>
    <property type="match status" value="1"/>
</dbReference>
<dbReference type="OrthoDB" id="359066at2"/>